<dbReference type="PANTHER" id="PTHR23417">
    <property type="entry name" value="3-DEOXY-D-MANNO-OCTULOSONIC-ACID TRANSFERASE/TRNA GUANINE-N 7 - -METHYLTRANSFERASE"/>
    <property type="match status" value="1"/>
</dbReference>
<dbReference type="GO" id="GO:0008176">
    <property type="term" value="F:tRNA (guanine(46)-N7)-methyltransferase activity"/>
    <property type="evidence" value="ECO:0007669"/>
    <property type="project" value="UniProtKB-UniRule"/>
</dbReference>
<keyword evidence="6 7" id="KW-0819">tRNA processing</keyword>
<evidence type="ECO:0000256" key="6">
    <source>
        <dbReference type="ARBA" id="ARBA00022694"/>
    </source>
</evidence>
<dbReference type="RefSeq" id="WP_252111369.1">
    <property type="nucleotide sequence ID" value="NZ_JAMSHT010000001.1"/>
</dbReference>
<protein>
    <recommendedName>
        <fullName evidence="7">tRNA (guanine-N(7)-)-methyltransferase</fullName>
        <ecNumber evidence="7">2.1.1.33</ecNumber>
    </recommendedName>
    <alternativeName>
        <fullName evidence="7">tRNA (guanine(46)-N(7))-methyltransferase</fullName>
    </alternativeName>
    <alternativeName>
        <fullName evidence="7">tRNA(m7G46)-methyltransferase</fullName>
    </alternativeName>
</protein>
<evidence type="ECO:0000256" key="4">
    <source>
        <dbReference type="ARBA" id="ARBA00022679"/>
    </source>
</evidence>
<name>A0A9X2J1T0_9SPHN</name>
<sequence length="234" mass="26937">MTAYKKGDPTTINRLYGRSTGKRLRKTQQDLVDNLLPQLEVPEEGELTAERLFGEDRPMHFEIGFGGGEHLAYRADLLPDHGFIGCEPFVNGVAQALTHIRDGMLANIRLHMGDALHVLRRVPDGSLSFVYLLHPDPWPKARHSKRRMMNDGPIDLIASKLKPGGEFRVATDHPIYLSWSLMVMQREKHRANFEWLCDDASGFLEKPGGWIDTRYAAKARREGRRPYYLRYRRR</sequence>
<dbReference type="EMBL" id="JAMSHT010000001">
    <property type="protein sequence ID" value="MCM8556300.1"/>
    <property type="molecule type" value="Genomic_DNA"/>
</dbReference>
<dbReference type="HAMAP" id="MF_01057">
    <property type="entry name" value="tRNA_methyltr_TrmB"/>
    <property type="match status" value="1"/>
</dbReference>
<feature type="binding site" evidence="7">
    <location>
        <position position="136"/>
    </location>
    <ligand>
        <name>S-adenosyl-L-methionine</name>
        <dbReference type="ChEBI" id="CHEBI:59789"/>
    </ligand>
</feature>
<dbReference type="EC" id="2.1.1.33" evidence="7"/>
<accession>A0A9X2J1T0</accession>
<dbReference type="InterPro" id="IPR029063">
    <property type="entry name" value="SAM-dependent_MTases_sf"/>
</dbReference>
<keyword evidence="4 7" id="KW-0808">Transferase</keyword>
<dbReference type="SUPFAM" id="SSF53335">
    <property type="entry name" value="S-adenosyl-L-methionine-dependent methyltransferases"/>
    <property type="match status" value="1"/>
</dbReference>
<evidence type="ECO:0000256" key="3">
    <source>
        <dbReference type="ARBA" id="ARBA00022603"/>
    </source>
</evidence>
<comment type="pathway">
    <text evidence="7">tRNA modification; N(7)-methylguanine-tRNA biosynthesis.</text>
</comment>
<comment type="caution">
    <text evidence="8">The sequence shown here is derived from an EMBL/GenBank/DDBJ whole genome shotgun (WGS) entry which is preliminary data.</text>
</comment>
<feature type="binding site" evidence="7">
    <location>
        <position position="140"/>
    </location>
    <ligand>
        <name>substrate</name>
    </ligand>
</feature>
<gene>
    <name evidence="7" type="primary">trmB</name>
    <name evidence="8" type="ORF">NDO55_00505</name>
</gene>
<evidence type="ECO:0000256" key="1">
    <source>
        <dbReference type="ARBA" id="ARBA00000142"/>
    </source>
</evidence>
<dbReference type="InterPro" id="IPR003358">
    <property type="entry name" value="tRNA_(Gua-N-7)_MeTrfase_Trmb"/>
</dbReference>
<feature type="binding site" evidence="7">
    <location>
        <position position="172"/>
    </location>
    <ligand>
        <name>substrate</name>
    </ligand>
</feature>
<reference evidence="8" key="1">
    <citation type="submission" date="2022-06" db="EMBL/GenBank/DDBJ databases">
        <title>Sphingomicrobium sedimins sp. nov., a marine bacterium isolated from tidal flat.</title>
        <authorList>
            <person name="Kim C.-H."/>
            <person name="Yoo Y."/>
            <person name="Kim J.-J."/>
        </authorList>
    </citation>
    <scope>NUCLEOTIDE SEQUENCE</scope>
    <source>
        <strain evidence="8">GRR-S6-50</strain>
    </source>
</reference>
<dbReference type="GO" id="GO:0043527">
    <property type="term" value="C:tRNA methyltransferase complex"/>
    <property type="evidence" value="ECO:0007669"/>
    <property type="project" value="TreeGrafter"/>
</dbReference>
<evidence type="ECO:0000313" key="8">
    <source>
        <dbReference type="EMBL" id="MCM8556300.1"/>
    </source>
</evidence>
<evidence type="ECO:0000256" key="7">
    <source>
        <dbReference type="HAMAP-Rule" id="MF_01057"/>
    </source>
</evidence>
<dbReference type="Gene3D" id="3.40.50.150">
    <property type="entry name" value="Vaccinia Virus protein VP39"/>
    <property type="match status" value="1"/>
</dbReference>
<evidence type="ECO:0000256" key="2">
    <source>
        <dbReference type="ARBA" id="ARBA00003015"/>
    </source>
</evidence>
<proteinExistence type="inferred from homology"/>
<dbReference type="Pfam" id="PF02390">
    <property type="entry name" value="Methyltransf_4"/>
    <property type="match status" value="1"/>
</dbReference>
<evidence type="ECO:0000256" key="5">
    <source>
        <dbReference type="ARBA" id="ARBA00022691"/>
    </source>
</evidence>
<comment type="catalytic activity">
    <reaction evidence="1 7">
        <text>guanosine(46) in tRNA + S-adenosyl-L-methionine = N(7)-methylguanosine(46) in tRNA + S-adenosyl-L-homocysteine</text>
        <dbReference type="Rhea" id="RHEA:42708"/>
        <dbReference type="Rhea" id="RHEA-COMP:10188"/>
        <dbReference type="Rhea" id="RHEA-COMP:10189"/>
        <dbReference type="ChEBI" id="CHEBI:57856"/>
        <dbReference type="ChEBI" id="CHEBI:59789"/>
        <dbReference type="ChEBI" id="CHEBI:74269"/>
        <dbReference type="ChEBI" id="CHEBI:74480"/>
        <dbReference type="EC" id="2.1.1.33"/>
    </reaction>
</comment>
<keyword evidence="9" id="KW-1185">Reference proteome</keyword>
<comment type="caution">
    <text evidence="7">Lacks conserved residue(s) required for the propagation of feature annotation.</text>
</comment>
<dbReference type="InterPro" id="IPR055361">
    <property type="entry name" value="tRNA_methyltr_TrmB_bact"/>
</dbReference>
<dbReference type="PANTHER" id="PTHR23417:SF14">
    <property type="entry name" value="PENTACOTRIPEPTIDE-REPEAT REGION OF PRORP DOMAIN-CONTAINING PROTEIN"/>
    <property type="match status" value="1"/>
</dbReference>
<feature type="binding site" evidence="7">
    <location>
        <position position="114"/>
    </location>
    <ligand>
        <name>S-adenosyl-L-methionine</name>
        <dbReference type="ChEBI" id="CHEBI:59789"/>
    </ligand>
</feature>
<comment type="function">
    <text evidence="2 7">Catalyzes the formation of N(7)-methylguanine at position 46 (m7G46) in tRNA.</text>
</comment>
<dbReference type="AlphaFoldDB" id="A0A9X2J1T0"/>
<feature type="binding site" evidence="7">
    <location>
        <position position="62"/>
    </location>
    <ligand>
        <name>S-adenosyl-L-methionine</name>
        <dbReference type="ChEBI" id="CHEBI:59789"/>
    </ligand>
</feature>
<dbReference type="Proteomes" id="UP001155128">
    <property type="component" value="Unassembled WGS sequence"/>
</dbReference>
<feature type="binding site" evidence="7">
    <location>
        <position position="87"/>
    </location>
    <ligand>
        <name>S-adenosyl-L-methionine</name>
        <dbReference type="ChEBI" id="CHEBI:59789"/>
    </ligand>
</feature>
<organism evidence="8 9">
    <name type="scientific">Sphingomicrobium sediminis</name>
    <dbReference type="NCBI Taxonomy" id="2950949"/>
    <lineage>
        <taxon>Bacteria</taxon>
        <taxon>Pseudomonadati</taxon>
        <taxon>Pseudomonadota</taxon>
        <taxon>Alphaproteobacteria</taxon>
        <taxon>Sphingomonadales</taxon>
        <taxon>Sphingomonadaceae</taxon>
        <taxon>Sphingomicrobium</taxon>
    </lineage>
</organism>
<evidence type="ECO:0000313" key="9">
    <source>
        <dbReference type="Proteomes" id="UP001155128"/>
    </source>
</evidence>
<dbReference type="PROSITE" id="PS51625">
    <property type="entry name" value="SAM_MT_TRMB"/>
    <property type="match status" value="1"/>
</dbReference>
<comment type="similarity">
    <text evidence="7">Belongs to the class I-like SAM-binding methyltransferase superfamily. TrmB family.</text>
</comment>
<keyword evidence="5 7" id="KW-0949">S-adenosyl-L-methionine</keyword>
<keyword evidence="3 7" id="KW-0489">Methyltransferase</keyword>